<proteinExistence type="predicted"/>
<protein>
    <submittedName>
        <fullName evidence="5">Multimerin-1</fullName>
    </submittedName>
</protein>
<name>A0A834EXQ8_ORYME</name>
<dbReference type="InterPro" id="IPR001073">
    <property type="entry name" value="C1q_dom"/>
</dbReference>
<comment type="caution">
    <text evidence="5">The sequence shown here is derived from an EMBL/GenBank/DDBJ whole genome shotgun (WGS) entry which is preliminary data.</text>
</comment>
<evidence type="ECO:0000256" key="3">
    <source>
        <dbReference type="ARBA" id="ARBA00022729"/>
    </source>
</evidence>
<sequence>MTSQRWCFSVHQFNLHGETMTFEVAVHGRSRVLMKESGVKPGICLAFMSWGFYFVESVWPQDTLCHRSSDRLQADRVGGGVWSAVLFFVAHQGSLRNIRFNPIIFNHVLVNQGSGYNNNTGVFTVPHAGVYQFVFSAQLCRGPNDNNWFFLVNGNQRMKCHAQVSGGDTVLNTCYYMEGLKAGDRVWVKQEVGSCAWASTISRTITFSGILLSREGISMLGGTFSPQNLCPLTLKRSVTSSSAGQSVTPLTAVIGGLLCLFMLK</sequence>
<dbReference type="AlphaFoldDB" id="A0A834EXQ8"/>
<evidence type="ECO:0000256" key="1">
    <source>
        <dbReference type="ARBA" id="ARBA00004613"/>
    </source>
</evidence>
<evidence type="ECO:0000313" key="6">
    <source>
        <dbReference type="Proteomes" id="UP000646548"/>
    </source>
</evidence>
<evidence type="ECO:0000256" key="2">
    <source>
        <dbReference type="ARBA" id="ARBA00022525"/>
    </source>
</evidence>
<gene>
    <name evidence="5" type="ORF">FQA47_005961</name>
</gene>
<feature type="domain" description="C1q" evidence="4">
    <location>
        <begin position="80"/>
        <end position="218"/>
    </location>
</feature>
<dbReference type="PANTHER" id="PTHR22923:SF116">
    <property type="entry name" value="C1Q DOMAIN-CONTAINING PROTEIN"/>
    <property type="match status" value="1"/>
</dbReference>
<evidence type="ECO:0000259" key="4">
    <source>
        <dbReference type="PROSITE" id="PS50871"/>
    </source>
</evidence>
<dbReference type="InterPro" id="IPR050822">
    <property type="entry name" value="Cerebellin_Synaptic_Org"/>
</dbReference>
<dbReference type="Pfam" id="PF00386">
    <property type="entry name" value="C1q"/>
    <property type="match status" value="1"/>
</dbReference>
<dbReference type="SUPFAM" id="SSF49842">
    <property type="entry name" value="TNF-like"/>
    <property type="match status" value="1"/>
</dbReference>
<dbReference type="GO" id="GO:0005576">
    <property type="term" value="C:extracellular region"/>
    <property type="evidence" value="ECO:0007669"/>
    <property type="project" value="UniProtKB-SubCell"/>
</dbReference>
<dbReference type="InterPro" id="IPR008983">
    <property type="entry name" value="Tumour_necrosis_fac-like_dom"/>
</dbReference>
<dbReference type="PANTHER" id="PTHR22923">
    <property type="entry name" value="CEREBELLIN-RELATED"/>
    <property type="match status" value="1"/>
</dbReference>
<accession>A0A834EXQ8</accession>
<dbReference type="SMART" id="SM00110">
    <property type="entry name" value="C1Q"/>
    <property type="match status" value="1"/>
</dbReference>
<keyword evidence="3" id="KW-0732">Signal</keyword>
<dbReference type="PRINTS" id="PR00007">
    <property type="entry name" value="COMPLEMNTC1Q"/>
</dbReference>
<reference evidence="5" key="1">
    <citation type="journal article" name="BMC Genomics">
        <title>Long-read sequencing and de novo genome assembly of marine medaka (Oryzias melastigma).</title>
        <authorList>
            <person name="Liang P."/>
            <person name="Saqib H.S.A."/>
            <person name="Ni X."/>
            <person name="Shen Y."/>
        </authorList>
    </citation>
    <scope>NUCLEOTIDE SEQUENCE</scope>
    <source>
        <strain evidence="5">Bigg-433</strain>
    </source>
</reference>
<organism evidence="5 6">
    <name type="scientific">Oryzias melastigma</name>
    <name type="common">Marine medaka</name>
    <dbReference type="NCBI Taxonomy" id="30732"/>
    <lineage>
        <taxon>Eukaryota</taxon>
        <taxon>Metazoa</taxon>
        <taxon>Chordata</taxon>
        <taxon>Craniata</taxon>
        <taxon>Vertebrata</taxon>
        <taxon>Euteleostomi</taxon>
        <taxon>Actinopterygii</taxon>
        <taxon>Neopterygii</taxon>
        <taxon>Teleostei</taxon>
        <taxon>Neoteleostei</taxon>
        <taxon>Acanthomorphata</taxon>
        <taxon>Ovalentaria</taxon>
        <taxon>Atherinomorphae</taxon>
        <taxon>Beloniformes</taxon>
        <taxon>Adrianichthyidae</taxon>
        <taxon>Oryziinae</taxon>
        <taxon>Oryzias</taxon>
    </lineage>
</organism>
<comment type="subcellular location">
    <subcellularLocation>
        <location evidence="1">Secreted</location>
    </subcellularLocation>
</comment>
<dbReference type="Proteomes" id="UP000646548">
    <property type="component" value="Unassembled WGS sequence"/>
</dbReference>
<dbReference type="PROSITE" id="PS50871">
    <property type="entry name" value="C1Q"/>
    <property type="match status" value="1"/>
</dbReference>
<evidence type="ECO:0000313" key="5">
    <source>
        <dbReference type="EMBL" id="KAF6717590.1"/>
    </source>
</evidence>
<dbReference type="Gene3D" id="2.60.120.40">
    <property type="match status" value="1"/>
</dbReference>
<dbReference type="EMBL" id="WKFB01000829">
    <property type="protein sequence ID" value="KAF6717590.1"/>
    <property type="molecule type" value="Genomic_DNA"/>
</dbReference>
<keyword evidence="2" id="KW-0964">Secreted</keyword>